<evidence type="ECO:0000256" key="1">
    <source>
        <dbReference type="SAM" id="MobiDB-lite"/>
    </source>
</evidence>
<keyword evidence="3" id="KW-1185">Reference proteome</keyword>
<feature type="compositionally biased region" description="Low complexity" evidence="1">
    <location>
        <begin position="35"/>
        <end position="46"/>
    </location>
</feature>
<proteinExistence type="predicted"/>
<sequence length="194" mass="22103">MSHSRYRTGSHDQAAGGSREPGLAEPGPVMEERGPASPGAESGAGSWQYNGRNLGVEHWGWIKIRRLMKTKKATPTLAQEFEFNLLLGKLLLSVTANQTHFSLFPLIQNFEFRYSNIFCSPEPFLDFHILKRKQTSFLSCKYRLCKGTFLPGTFSMVLFFQYVPRNEFRQHDGTSPEEREHTSVCRAGYRFCGI</sequence>
<name>A0AAV4XJE5_CAEEX</name>
<comment type="caution">
    <text evidence="2">The sequence shown here is derived from an EMBL/GenBank/DDBJ whole genome shotgun (WGS) entry which is preliminary data.</text>
</comment>
<evidence type="ECO:0000313" key="2">
    <source>
        <dbReference type="EMBL" id="GIY94779.1"/>
    </source>
</evidence>
<dbReference type="EMBL" id="BPLR01017822">
    <property type="protein sequence ID" value="GIY94779.1"/>
    <property type="molecule type" value="Genomic_DNA"/>
</dbReference>
<gene>
    <name evidence="2" type="ORF">CEXT_239931</name>
</gene>
<reference evidence="2 3" key="1">
    <citation type="submission" date="2021-06" db="EMBL/GenBank/DDBJ databases">
        <title>Caerostris extrusa draft genome.</title>
        <authorList>
            <person name="Kono N."/>
            <person name="Arakawa K."/>
        </authorList>
    </citation>
    <scope>NUCLEOTIDE SEQUENCE [LARGE SCALE GENOMIC DNA]</scope>
</reference>
<accession>A0AAV4XJE5</accession>
<organism evidence="2 3">
    <name type="scientific">Caerostris extrusa</name>
    <name type="common">Bark spider</name>
    <name type="synonym">Caerostris bankana</name>
    <dbReference type="NCBI Taxonomy" id="172846"/>
    <lineage>
        <taxon>Eukaryota</taxon>
        <taxon>Metazoa</taxon>
        <taxon>Ecdysozoa</taxon>
        <taxon>Arthropoda</taxon>
        <taxon>Chelicerata</taxon>
        <taxon>Arachnida</taxon>
        <taxon>Araneae</taxon>
        <taxon>Araneomorphae</taxon>
        <taxon>Entelegynae</taxon>
        <taxon>Araneoidea</taxon>
        <taxon>Araneidae</taxon>
        <taxon>Caerostris</taxon>
    </lineage>
</organism>
<feature type="region of interest" description="Disordered" evidence="1">
    <location>
        <begin position="1"/>
        <end position="46"/>
    </location>
</feature>
<dbReference type="AlphaFoldDB" id="A0AAV4XJE5"/>
<evidence type="ECO:0000313" key="3">
    <source>
        <dbReference type="Proteomes" id="UP001054945"/>
    </source>
</evidence>
<dbReference type="Proteomes" id="UP001054945">
    <property type="component" value="Unassembled WGS sequence"/>
</dbReference>
<protein>
    <submittedName>
        <fullName evidence="2">Uncharacterized protein</fullName>
    </submittedName>
</protein>